<comment type="caution">
    <text evidence="2">The sequence shown here is derived from an EMBL/GenBank/DDBJ whole genome shotgun (WGS) entry which is preliminary data.</text>
</comment>
<proteinExistence type="predicted"/>
<evidence type="ECO:0000313" key="3">
    <source>
        <dbReference type="Proteomes" id="UP000248889"/>
    </source>
</evidence>
<protein>
    <submittedName>
        <fullName evidence="2">Uncharacterized protein</fullName>
    </submittedName>
</protein>
<sequence>MLVPSLRNPVGPLPASIYWRRRIVVLAALAVVVVVVGVLASGGGGSGRQTTAGSGGTPASSLTPGPTHGGSNDGTAGGSGGTASPSTGATSSGSPTSAPSGAPIVTGPSGGTSGGGTGGGAGGSGSGGSGSASGGGSGSGGGSTLAPNQPGTKSLPTCAATDLDLSLTSTAQTYRPSQFPEFQLGISNTGGSACKVDLGAKSAVLTITSDTGATVWSSGDCPKDTSPQWYAVPAAGDGPLTALFGWGRTTSKPGCTPGSGGGSASAGTYVAHIGLGGVSAQPQHWFKLAPFGS</sequence>
<feature type="compositionally biased region" description="Low complexity" evidence="1">
    <location>
        <begin position="82"/>
        <end position="103"/>
    </location>
</feature>
<name>A0A2X0IJP1_9ACTN</name>
<feature type="compositionally biased region" description="Gly residues" evidence="1">
    <location>
        <begin position="108"/>
        <end position="143"/>
    </location>
</feature>
<accession>A0A2X0IJP1</accession>
<gene>
    <name evidence="2" type="ORF">DN069_14785</name>
</gene>
<dbReference type="EMBL" id="QKYN01000057">
    <property type="protein sequence ID" value="RAG84867.1"/>
    <property type="molecule type" value="Genomic_DNA"/>
</dbReference>
<feature type="region of interest" description="Disordered" evidence="1">
    <location>
        <begin position="42"/>
        <end position="156"/>
    </location>
</feature>
<feature type="compositionally biased region" description="Polar residues" evidence="1">
    <location>
        <begin position="145"/>
        <end position="155"/>
    </location>
</feature>
<reference evidence="2 3" key="1">
    <citation type="submission" date="2018-06" db="EMBL/GenBank/DDBJ databases">
        <title>Streptacidiphilus pinicola sp. nov., isolated from pine grove soil.</title>
        <authorList>
            <person name="Roh S.G."/>
            <person name="Park S."/>
            <person name="Kim M.-K."/>
            <person name="Yun B.-R."/>
            <person name="Park J."/>
            <person name="Kim M.J."/>
            <person name="Kim Y.S."/>
            <person name="Kim S.B."/>
        </authorList>
    </citation>
    <scope>NUCLEOTIDE SEQUENCE [LARGE SCALE GENOMIC DNA]</scope>
    <source>
        <strain evidence="2 3">MMS16-CNU450</strain>
    </source>
</reference>
<dbReference type="AlphaFoldDB" id="A0A2X0IJP1"/>
<organism evidence="2 3">
    <name type="scientific">Streptacidiphilus pinicola</name>
    <dbReference type="NCBI Taxonomy" id="2219663"/>
    <lineage>
        <taxon>Bacteria</taxon>
        <taxon>Bacillati</taxon>
        <taxon>Actinomycetota</taxon>
        <taxon>Actinomycetes</taxon>
        <taxon>Kitasatosporales</taxon>
        <taxon>Streptomycetaceae</taxon>
        <taxon>Streptacidiphilus</taxon>
    </lineage>
</organism>
<feature type="compositionally biased region" description="Gly residues" evidence="1">
    <location>
        <begin position="67"/>
        <end position="81"/>
    </location>
</feature>
<evidence type="ECO:0000313" key="2">
    <source>
        <dbReference type="EMBL" id="RAG84867.1"/>
    </source>
</evidence>
<dbReference type="Proteomes" id="UP000248889">
    <property type="component" value="Unassembled WGS sequence"/>
</dbReference>
<evidence type="ECO:0000256" key="1">
    <source>
        <dbReference type="SAM" id="MobiDB-lite"/>
    </source>
</evidence>
<keyword evidence="3" id="KW-1185">Reference proteome</keyword>